<gene>
    <name evidence="1" type="ORF">BB934_38540</name>
</gene>
<proteinExistence type="predicted"/>
<geneLocation type="plasmid" evidence="1">
    <name>unnamed2</name>
</geneLocation>
<reference evidence="1" key="1">
    <citation type="submission" date="2016-07" db="EMBL/GenBank/DDBJ databases">
        <title>Microvirga ossetica sp. nov. a new species of rhizobia isolated from root nodules of the legume species Vicia alpestris Steven originated from North Ossetia region in the Caucasus.</title>
        <authorList>
            <person name="Safronova V.I."/>
            <person name="Kuznetsova I.G."/>
            <person name="Sazanova A.L."/>
            <person name="Belimov A."/>
            <person name="Andronov E."/>
            <person name="Osledkin Y.S."/>
            <person name="Onishchuk O.P."/>
            <person name="Kurchak O.N."/>
            <person name="Shaposhnikov A.I."/>
            <person name="Willems A."/>
            <person name="Tikhonovich I.A."/>
        </authorList>
    </citation>
    <scope>NUCLEOTIDE SEQUENCE [LARGE SCALE GENOMIC DNA]</scope>
    <source>
        <strain evidence="1">V5/3M</strain>
        <plasmid evidence="1">unnamed2</plasmid>
    </source>
</reference>
<sequence length="156" mass="16396">MRGSTKNKKFACVIQFTVPVCKVVQSPIIADRETHLRRYEAQHLLAEDYLMDLNVNASPITQVATTTAVGGPGIFGDGGDATAVTSQHADSSNIQLGDNHFPWGGGYDYGPDLNVNASPITQVADTTAVGGPGLFGDGGDAFALTHQDADMFNVQG</sequence>
<accession>A0A1B2EW06</accession>
<protein>
    <submittedName>
        <fullName evidence="1">Uncharacterized protein</fullName>
    </submittedName>
</protein>
<name>A0A1B2EW06_9HYPH</name>
<dbReference type="AlphaFoldDB" id="A0A1B2EW06"/>
<evidence type="ECO:0000313" key="1">
    <source>
        <dbReference type="EMBL" id="ANY84149.1"/>
    </source>
</evidence>
<organism evidence="1">
    <name type="scientific">Microvirga ossetica</name>
    <dbReference type="NCBI Taxonomy" id="1882682"/>
    <lineage>
        <taxon>Bacteria</taxon>
        <taxon>Pseudomonadati</taxon>
        <taxon>Pseudomonadota</taxon>
        <taxon>Alphaproteobacteria</taxon>
        <taxon>Hyphomicrobiales</taxon>
        <taxon>Methylobacteriaceae</taxon>
        <taxon>Microvirga</taxon>
    </lineage>
</organism>
<dbReference type="KEGG" id="moc:BB934_38540"/>
<keyword evidence="1" id="KW-0614">Plasmid</keyword>
<dbReference type="EMBL" id="CP016619">
    <property type="protein sequence ID" value="ANY84149.1"/>
    <property type="molecule type" value="Genomic_DNA"/>
</dbReference>